<evidence type="ECO:0000256" key="3">
    <source>
        <dbReference type="ARBA" id="ARBA00004910"/>
    </source>
</evidence>
<dbReference type="InterPro" id="IPR016192">
    <property type="entry name" value="APOBEC/CMP_deaminase_Zn-bd"/>
</dbReference>
<dbReference type="EMBL" id="JBHSSC010000007">
    <property type="protein sequence ID" value="MFC6180202.1"/>
    <property type="molecule type" value="Genomic_DNA"/>
</dbReference>
<dbReference type="PANTHER" id="PTHR38011">
    <property type="entry name" value="DIHYDROFOLATE REDUCTASE FAMILY PROTEIN (AFU_ORTHOLOGUE AFUA_8G06820)"/>
    <property type="match status" value="1"/>
</dbReference>
<dbReference type="Gene3D" id="3.40.430.10">
    <property type="entry name" value="Dihydrofolate Reductase, subunit A"/>
    <property type="match status" value="1"/>
</dbReference>
<dbReference type="GO" id="GO:0008703">
    <property type="term" value="F:5-amino-6-(5-phosphoribosylamino)uracil reductase activity"/>
    <property type="evidence" value="ECO:0007669"/>
    <property type="project" value="UniProtKB-EC"/>
</dbReference>
<proteinExistence type="inferred from homology"/>
<reference evidence="17" key="1">
    <citation type="journal article" date="2019" name="Int. J. Syst. Evol. Microbiol.">
        <title>The Global Catalogue of Microorganisms (GCM) 10K type strain sequencing project: providing services to taxonomists for standard genome sequencing and annotation.</title>
        <authorList>
            <consortium name="The Broad Institute Genomics Platform"/>
            <consortium name="The Broad Institute Genome Sequencing Center for Infectious Disease"/>
            <person name="Wu L."/>
            <person name="Ma J."/>
        </authorList>
    </citation>
    <scope>NUCLEOTIDE SEQUENCE [LARGE SCALE GENOMIC DNA]</scope>
    <source>
        <strain evidence="17">CCM 8933</strain>
    </source>
</reference>
<dbReference type="Gene3D" id="3.40.140.10">
    <property type="entry name" value="Cytidine Deaminase, domain 2"/>
    <property type="match status" value="1"/>
</dbReference>
<evidence type="ECO:0000256" key="9">
    <source>
        <dbReference type="ARBA" id="ARBA00022857"/>
    </source>
</evidence>
<dbReference type="PROSITE" id="PS51747">
    <property type="entry name" value="CYT_DCMP_DEAMINASES_2"/>
    <property type="match status" value="1"/>
</dbReference>
<comment type="cofactor">
    <cofactor evidence="14">
        <name>Zn(2+)</name>
        <dbReference type="ChEBI" id="CHEBI:29105"/>
    </cofactor>
    <text evidence="14">Binds 1 zinc ion.</text>
</comment>
<evidence type="ECO:0000256" key="11">
    <source>
        <dbReference type="ARBA" id="ARBA00023268"/>
    </source>
</evidence>
<dbReference type="EC" id="3.5.4.26" evidence="14"/>
<evidence type="ECO:0000256" key="7">
    <source>
        <dbReference type="ARBA" id="ARBA00022723"/>
    </source>
</evidence>
<evidence type="ECO:0000256" key="12">
    <source>
        <dbReference type="ARBA" id="ARBA00049861"/>
    </source>
</evidence>
<gene>
    <name evidence="16" type="primary">ribD</name>
    <name evidence="16" type="ORF">ACFP5Y_03055</name>
</gene>
<dbReference type="RefSeq" id="WP_223876650.1">
    <property type="nucleotide sequence ID" value="NZ_BJDJ01000013.1"/>
</dbReference>
<dbReference type="InterPro" id="IPR016193">
    <property type="entry name" value="Cytidine_deaminase-like"/>
</dbReference>
<keyword evidence="10 14" id="KW-0560">Oxidoreductase</keyword>
<dbReference type="SUPFAM" id="SSF53597">
    <property type="entry name" value="Dihydrofolate reductase-like"/>
    <property type="match status" value="1"/>
</dbReference>
<dbReference type="InterPro" id="IPR024072">
    <property type="entry name" value="DHFR-like_dom_sf"/>
</dbReference>
<evidence type="ECO:0000259" key="15">
    <source>
        <dbReference type="PROSITE" id="PS51747"/>
    </source>
</evidence>
<evidence type="ECO:0000256" key="13">
    <source>
        <dbReference type="ARBA" id="ARBA00049886"/>
    </source>
</evidence>
<dbReference type="CDD" id="cd01284">
    <property type="entry name" value="Riboflavin_deaminase-reductase"/>
    <property type="match status" value="1"/>
</dbReference>
<keyword evidence="14 16" id="KW-0378">Hydrolase</keyword>
<keyword evidence="7 14" id="KW-0479">Metal-binding</keyword>
<evidence type="ECO:0000256" key="4">
    <source>
        <dbReference type="ARBA" id="ARBA00005259"/>
    </source>
</evidence>
<dbReference type="Pfam" id="PF01872">
    <property type="entry name" value="RibD_C"/>
    <property type="match status" value="1"/>
</dbReference>
<evidence type="ECO:0000256" key="14">
    <source>
        <dbReference type="PIRNR" id="PIRNR006769"/>
    </source>
</evidence>
<comment type="caution">
    <text evidence="16">The sequence shown here is derived from an EMBL/GenBank/DDBJ whole genome shotgun (WGS) entry which is preliminary data.</text>
</comment>
<comment type="similarity">
    <text evidence="4 14">In the N-terminal section; belongs to the cytidine and deoxycytidylate deaminase family.</text>
</comment>
<keyword evidence="11" id="KW-0511">Multifunctional enzyme</keyword>
<dbReference type="NCBIfam" id="TIGR00326">
    <property type="entry name" value="eubact_ribD"/>
    <property type="match status" value="1"/>
</dbReference>
<dbReference type="InterPro" id="IPR002125">
    <property type="entry name" value="CMP_dCMP_dom"/>
</dbReference>
<protein>
    <recommendedName>
        <fullName evidence="14">Riboflavin biosynthesis protein RibD</fullName>
    </recommendedName>
    <domain>
        <recommendedName>
            <fullName evidence="14">Diaminohydroxyphosphoribosylaminopyrimidine deaminase</fullName>
            <shortName evidence="14">DRAP deaminase</shortName>
            <ecNumber evidence="14">3.5.4.26</ecNumber>
        </recommendedName>
        <alternativeName>
            <fullName evidence="14">Riboflavin-specific deaminase</fullName>
        </alternativeName>
    </domain>
    <domain>
        <recommendedName>
            <fullName evidence="14">5-amino-6-(5-phosphoribosylamino)uracil reductase</fullName>
            <ecNumber evidence="14">1.1.1.193</ecNumber>
        </recommendedName>
        <alternativeName>
            <fullName evidence="14">HTP reductase</fullName>
        </alternativeName>
    </domain>
</protein>
<comment type="function">
    <text evidence="1 14">Converts 2,5-diamino-6-(ribosylamino)-4(3h)-pyrimidinone 5'-phosphate into 5-amino-6-(ribosylamino)-2,4(1h,3h)-pyrimidinedione 5'-phosphate.</text>
</comment>
<dbReference type="Pfam" id="PF00383">
    <property type="entry name" value="dCMP_cyt_deam_1"/>
    <property type="match status" value="1"/>
</dbReference>
<feature type="domain" description="CMP/dCMP-type deaminase" evidence="15">
    <location>
        <begin position="4"/>
        <end position="127"/>
    </location>
</feature>
<evidence type="ECO:0000313" key="17">
    <source>
        <dbReference type="Proteomes" id="UP001596282"/>
    </source>
</evidence>
<name>A0ABW1RXJ3_9LACO</name>
<evidence type="ECO:0000313" key="16">
    <source>
        <dbReference type="EMBL" id="MFC6180202.1"/>
    </source>
</evidence>
<accession>A0ABW1RXJ3</accession>
<comment type="catalytic activity">
    <reaction evidence="13 14">
        <text>2,5-diamino-6-hydroxy-4-(5-phosphoribosylamino)-pyrimidine + H2O + H(+) = 5-amino-6-(5-phospho-D-ribosylamino)uracil + NH4(+)</text>
        <dbReference type="Rhea" id="RHEA:21868"/>
        <dbReference type="ChEBI" id="CHEBI:15377"/>
        <dbReference type="ChEBI" id="CHEBI:15378"/>
        <dbReference type="ChEBI" id="CHEBI:28938"/>
        <dbReference type="ChEBI" id="CHEBI:58453"/>
        <dbReference type="ChEBI" id="CHEBI:58614"/>
        <dbReference type="EC" id="3.5.4.26"/>
    </reaction>
</comment>
<sequence>MHKLLATDYMALAIAQAQRGGPATYTNPQVGAVLVKAGQVIASGYHQRFGGDHAEVATLKQVTAAMAQGATLYVTLEPCSHFGKTPPCCRRVVAAGIKKVVIGQLDPHPIVAGRGRDYLQQHGVQVETGCLTTQVEALNPHYNWFYRQQRPWITLKAAVTIDGKLNAQAQQRSLISNQASYLDSQQLRSQSQAILIGAHTLAVDDPALTVRLQALAHPPVRLVLATTSQVAVGKQLVKPSDVPTYLLCRQATANDAIVTAAPNVHVLIDDWTPAKISAWCAKQGWQSLLVEGGSQVQAEFVAAGLVDEVILYLAPMLFGGQALPLVQGVATAKPLQFQAPRLTQLGDNVKLQWQRKVDA</sequence>
<dbReference type="PROSITE" id="PS00903">
    <property type="entry name" value="CYT_DCMP_DEAMINASES_1"/>
    <property type="match status" value="1"/>
</dbReference>
<keyword evidence="6 14" id="KW-0686">Riboflavin biosynthesis</keyword>
<comment type="catalytic activity">
    <reaction evidence="12 14">
        <text>5-amino-6-(5-phospho-D-ribitylamino)uracil + NADP(+) = 5-amino-6-(5-phospho-D-ribosylamino)uracil + NADPH + H(+)</text>
        <dbReference type="Rhea" id="RHEA:17845"/>
        <dbReference type="ChEBI" id="CHEBI:15378"/>
        <dbReference type="ChEBI" id="CHEBI:57783"/>
        <dbReference type="ChEBI" id="CHEBI:58349"/>
        <dbReference type="ChEBI" id="CHEBI:58421"/>
        <dbReference type="ChEBI" id="CHEBI:58453"/>
        <dbReference type="EC" id="1.1.1.193"/>
    </reaction>
</comment>
<comment type="pathway">
    <text evidence="3 14">Cofactor biosynthesis; riboflavin biosynthesis; 5-amino-6-(D-ribitylamino)uracil from GTP: step 3/4.</text>
</comment>
<dbReference type="PIRSF" id="PIRSF006769">
    <property type="entry name" value="RibD"/>
    <property type="match status" value="1"/>
</dbReference>
<dbReference type="EC" id="1.1.1.193" evidence="14"/>
<evidence type="ECO:0000256" key="1">
    <source>
        <dbReference type="ARBA" id="ARBA00002151"/>
    </source>
</evidence>
<comment type="pathway">
    <text evidence="2 14">Cofactor biosynthesis; riboflavin biosynthesis; 5-amino-6-(D-ribitylamino)uracil from GTP: step 2/4.</text>
</comment>
<dbReference type="InterPro" id="IPR050765">
    <property type="entry name" value="Riboflavin_Biosynth_HTPR"/>
</dbReference>
<organism evidence="16 17">
    <name type="scientific">Lactiplantibacillus daowaiensis</name>
    <dbReference type="NCBI Taxonomy" id="2559918"/>
    <lineage>
        <taxon>Bacteria</taxon>
        <taxon>Bacillati</taxon>
        <taxon>Bacillota</taxon>
        <taxon>Bacilli</taxon>
        <taxon>Lactobacillales</taxon>
        <taxon>Lactobacillaceae</taxon>
        <taxon>Lactiplantibacillus</taxon>
    </lineage>
</organism>
<dbReference type="SUPFAM" id="SSF53927">
    <property type="entry name" value="Cytidine deaminase-like"/>
    <property type="match status" value="1"/>
</dbReference>
<keyword evidence="17" id="KW-1185">Reference proteome</keyword>
<dbReference type="InterPro" id="IPR004794">
    <property type="entry name" value="Eubact_RibD"/>
</dbReference>
<dbReference type="GO" id="GO:0008835">
    <property type="term" value="F:diaminohydroxyphosphoribosylaminopyrimidine deaminase activity"/>
    <property type="evidence" value="ECO:0007669"/>
    <property type="project" value="UniProtKB-EC"/>
</dbReference>
<evidence type="ECO:0000256" key="6">
    <source>
        <dbReference type="ARBA" id="ARBA00022619"/>
    </source>
</evidence>
<keyword evidence="8 14" id="KW-0862">Zinc</keyword>
<evidence type="ECO:0000256" key="5">
    <source>
        <dbReference type="ARBA" id="ARBA00007417"/>
    </source>
</evidence>
<dbReference type="InterPro" id="IPR002734">
    <property type="entry name" value="RibDG_C"/>
</dbReference>
<dbReference type="PANTHER" id="PTHR38011:SF7">
    <property type="entry name" value="2,5-DIAMINO-6-RIBOSYLAMINO-4(3H)-PYRIMIDINONE 5'-PHOSPHATE REDUCTASE"/>
    <property type="match status" value="1"/>
</dbReference>
<evidence type="ECO:0000256" key="10">
    <source>
        <dbReference type="ARBA" id="ARBA00023002"/>
    </source>
</evidence>
<evidence type="ECO:0000256" key="2">
    <source>
        <dbReference type="ARBA" id="ARBA00004882"/>
    </source>
</evidence>
<evidence type="ECO:0000256" key="8">
    <source>
        <dbReference type="ARBA" id="ARBA00022833"/>
    </source>
</evidence>
<dbReference type="Proteomes" id="UP001596282">
    <property type="component" value="Unassembled WGS sequence"/>
</dbReference>
<keyword evidence="9 14" id="KW-0521">NADP</keyword>
<comment type="similarity">
    <text evidence="5 14">In the C-terminal section; belongs to the HTP reductase family.</text>
</comment>